<protein>
    <submittedName>
        <fullName evidence="3">Uncharacterized protein</fullName>
    </submittedName>
</protein>
<dbReference type="STRING" id="1217970.SAMN05444002_1949"/>
<keyword evidence="2" id="KW-0812">Transmembrane</keyword>
<keyword evidence="2" id="KW-0472">Membrane</keyword>
<proteinExistence type="predicted"/>
<dbReference type="AlphaFoldDB" id="A0A1N6FTT0"/>
<feature type="compositionally biased region" description="Low complexity" evidence="1">
    <location>
        <begin position="275"/>
        <end position="313"/>
    </location>
</feature>
<gene>
    <name evidence="3" type="ORF">SAMN05444002_1949</name>
</gene>
<dbReference type="RefSeq" id="WP_074256030.1">
    <property type="nucleotide sequence ID" value="NZ_FSRL01000001.1"/>
</dbReference>
<dbReference type="EMBL" id="FSRL01000001">
    <property type="protein sequence ID" value="SIN98630.1"/>
    <property type="molecule type" value="Genomic_DNA"/>
</dbReference>
<dbReference type="OrthoDB" id="7863342at2"/>
<evidence type="ECO:0000256" key="2">
    <source>
        <dbReference type="SAM" id="Phobius"/>
    </source>
</evidence>
<feature type="transmembrane region" description="Helical" evidence="2">
    <location>
        <begin position="38"/>
        <end position="58"/>
    </location>
</feature>
<evidence type="ECO:0000313" key="3">
    <source>
        <dbReference type="EMBL" id="SIN98630.1"/>
    </source>
</evidence>
<sequence length="338" mass="35727">MLPVLSAQRRRIAYFAVTMAIGLLLIGLLPGLRWYTKAISFLFAPFVMAGIAAAVLAWAPSKRGWLECIGTGVLLGGLLGALTRFDGLVGLPLAALLSAGLVMALHEAWADKLPLKLAFATSASGHVRADGAELWSALVPGAGRGLVSERLIDVERCKDDPEHKTFYCALMACGELAEEATLTVLERDSSGAARIHIEGEDAMGNLSSGLLSLKITEMDPDTSHVDLHETREGMRAGEVIERWFDDVLGGELRHLQAHFLALNPPEPSERDAEEAAALPRSAASAPAAPAAGPARGDAAAEAAAQLRARNASSRPMKNLAQLPEDHLTLEAVRKAVGG</sequence>
<keyword evidence="4" id="KW-1185">Reference proteome</keyword>
<keyword evidence="2" id="KW-1133">Transmembrane helix</keyword>
<evidence type="ECO:0000313" key="4">
    <source>
        <dbReference type="Proteomes" id="UP000184932"/>
    </source>
</evidence>
<feature type="region of interest" description="Disordered" evidence="1">
    <location>
        <begin position="263"/>
        <end position="325"/>
    </location>
</feature>
<dbReference type="Proteomes" id="UP000184932">
    <property type="component" value="Unassembled WGS sequence"/>
</dbReference>
<accession>A0A1N6FTT0</accession>
<name>A0A1N6FTT0_9RHOB</name>
<evidence type="ECO:0000256" key="1">
    <source>
        <dbReference type="SAM" id="MobiDB-lite"/>
    </source>
</evidence>
<reference evidence="4" key="1">
    <citation type="submission" date="2016-11" db="EMBL/GenBank/DDBJ databases">
        <authorList>
            <person name="Varghese N."/>
            <person name="Submissions S."/>
        </authorList>
    </citation>
    <scope>NUCLEOTIDE SEQUENCE [LARGE SCALE GENOMIC DNA]</scope>
    <source>
        <strain evidence="4">DSM 29440</strain>
    </source>
</reference>
<organism evidence="3 4">
    <name type="scientific">Vannielia litorea</name>
    <dbReference type="NCBI Taxonomy" id="1217970"/>
    <lineage>
        <taxon>Bacteria</taxon>
        <taxon>Pseudomonadati</taxon>
        <taxon>Pseudomonadota</taxon>
        <taxon>Alphaproteobacteria</taxon>
        <taxon>Rhodobacterales</taxon>
        <taxon>Paracoccaceae</taxon>
        <taxon>Vannielia</taxon>
    </lineage>
</organism>
<feature type="transmembrane region" description="Helical" evidence="2">
    <location>
        <begin position="12"/>
        <end position="32"/>
    </location>
</feature>